<dbReference type="SMART" id="SM01192">
    <property type="entry name" value="Enolase_C"/>
    <property type="match status" value="1"/>
</dbReference>
<dbReference type="UniPathway" id="UPA00109">
    <property type="reaction ID" value="UER00187"/>
</dbReference>
<keyword evidence="4" id="KW-0324">Glycolysis</keyword>
<dbReference type="Pfam" id="PF00113">
    <property type="entry name" value="Enolase_C"/>
    <property type="match status" value="1"/>
</dbReference>
<keyword evidence="5" id="KW-0456">Lyase</keyword>
<evidence type="ECO:0000256" key="3">
    <source>
        <dbReference type="ARBA" id="ARBA00012058"/>
    </source>
</evidence>
<dbReference type="PANTHER" id="PTHR11902">
    <property type="entry name" value="ENOLASE"/>
    <property type="match status" value="1"/>
</dbReference>
<dbReference type="Gene3D" id="3.20.20.120">
    <property type="entry name" value="Enolase-like C-terminal domain"/>
    <property type="match status" value="1"/>
</dbReference>
<dbReference type="GO" id="GO:0006096">
    <property type="term" value="P:glycolytic process"/>
    <property type="evidence" value="ECO:0007669"/>
    <property type="project" value="UniProtKB-UniPathway"/>
</dbReference>
<dbReference type="InterPro" id="IPR020810">
    <property type="entry name" value="Enolase_C"/>
</dbReference>
<evidence type="ECO:0000256" key="1">
    <source>
        <dbReference type="ARBA" id="ARBA00005031"/>
    </source>
</evidence>
<gene>
    <name evidence="7" type="ORF">IFM89_000453</name>
</gene>
<keyword evidence="8" id="KW-1185">Reference proteome</keyword>
<dbReference type="Proteomes" id="UP000631114">
    <property type="component" value="Unassembled WGS sequence"/>
</dbReference>
<dbReference type="OrthoDB" id="1739814at2759"/>
<evidence type="ECO:0000259" key="6">
    <source>
        <dbReference type="SMART" id="SM01192"/>
    </source>
</evidence>
<evidence type="ECO:0000256" key="5">
    <source>
        <dbReference type="ARBA" id="ARBA00023239"/>
    </source>
</evidence>
<name>A0A835I847_9MAGN</name>
<comment type="caution">
    <text evidence="7">The sequence shown here is derived from an EMBL/GenBank/DDBJ whole genome shotgun (WGS) entry which is preliminary data.</text>
</comment>
<evidence type="ECO:0000256" key="4">
    <source>
        <dbReference type="ARBA" id="ARBA00023152"/>
    </source>
</evidence>
<comment type="pathway">
    <text evidence="1">Carbohydrate degradation; glycolysis; pyruvate from D-glyceraldehyde 3-phosphate: step 4/5.</text>
</comment>
<accession>A0A835I847</accession>
<dbReference type="InterPro" id="IPR036849">
    <property type="entry name" value="Enolase-like_C_sf"/>
</dbReference>
<evidence type="ECO:0000313" key="8">
    <source>
        <dbReference type="Proteomes" id="UP000631114"/>
    </source>
</evidence>
<evidence type="ECO:0000256" key="2">
    <source>
        <dbReference type="ARBA" id="ARBA00009604"/>
    </source>
</evidence>
<organism evidence="7 8">
    <name type="scientific">Coptis chinensis</name>
    <dbReference type="NCBI Taxonomy" id="261450"/>
    <lineage>
        <taxon>Eukaryota</taxon>
        <taxon>Viridiplantae</taxon>
        <taxon>Streptophyta</taxon>
        <taxon>Embryophyta</taxon>
        <taxon>Tracheophyta</taxon>
        <taxon>Spermatophyta</taxon>
        <taxon>Magnoliopsida</taxon>
        <taxon>Ranunculales</taxon>
        <taxon>Ranunculaceae</taxon>
        <taxon>Coptidoideae</taxon>
        <taxon>Coptis</taxon>
    </lineage>
</organism>
<feature type="domain" description="Enolase C-terminal TIM barrel" evidence="6">
    <location>
        <begin position="41"/>
        <end position="161"/>
    </location>
</feature>
<dbReference type="AlphaFoldDB" id="A0A835I847"/>
<dbReference type="PANTHER" id="PTHR11902:SF42">
    <property type="entry name" value="ENOLASE 1, CHLOROPLASTIC"/>
    <property type="match status" value="1"/>
</dbReference>
<comment type="similarity">
    <text evidence="2">Belongs to the enolase family.</text>
</comment>
<dbReference type="SUPFAM" id="SSF51604">
    <property type="entry name" value="Enolase C-terminal domain-like"/>
    <property type="match status" value="1"/>
</dbReference>
<protein>
    <recommendedName>
        <fullName evidence="3">phosphopyruvate hydratase</fullName>
        <ecNumber evidence="3">4.2.1.11</ecNumber>
    </recommendedName>
</protein>
<sequence>MQDFSKVALNGLSEFLRHTILDLELLQVPTAAAPVPAAAVAAAAPVPAVAVVPLLLPWNCLSLIKIGMDVAASEFLTKDGRYDLNFKKQPNDGAHVLTAQELRDLYKDFVRDFPIVSIEDPFDQNDWSAWVHYSLQLISNLLEMTCCLQIPRKLPRLSRKRLAMRCC</sequence>
<reference evidence="7 8" key="1">
    <citation type="submission" date="2020-10" db="EMBL/GenBank/DDBJ databases">
        <title>The Coptis chinensis genome and diversification of protoberbering-type alkaloids.</title>
        <authorList>
            <person name="Wang B."/>
            <person name="Shu S."/>
            <person name="Song C."/>
            <person name="Liu Y."/>
        </authorList>
    </citation>
    <scope>NUCLEOTIDE SEQUENCE [LARGE SCALE GENOMIC DNA]</scope>
    <source>
        <strain evidence="7">HL-2020</strain>
        <tissue evidence="7">Leaf</tissue>
    </source>
</reference>
<dbReference type="EMBL" id="JADFTS010000003">
    <property type="protein sequence ID" value="KAF9612531.1"/>
    <property type="molecule type" value="Genomic_DNA"/>
</dbReference>
<dbReference type="EC" id="4.2.1.11" evidence="3"/>
<proteinExistence type="inferred from homology"/>
<dbReference type="GO" id="GO:0004634">
    <property type="term" value="F:phosphopyruvate hydratase activity"/>
    <property type="evidence" value="ECO:0007669"/>
    <property type="project" value="UniProtKB-EC"/>
</dbReference>
<evidence type="ECO:0000313" key="7">
    <source>
        <dbReference type="EMBL" id="KAF9612531.1"/>
    </source>
</evidence>
<dbReference type="GO" id="GO:0000015">
    <property type="term" value="C:phosphopyruvate hydratase complex"/>
    <property type="evidence" value="ECO:0007669"/>
    <property type="project" value="InterPro"/>
</dbReference>
<dbReference type="GO" id="GO:0000287">
    <property type="term" value="F:magnesium ion binding"/>
    <property type="evidence" value="ECO:0007669"/>
    <property type="project" value="InterPro"/>
</dbReference>
<dbReference type="InterPro" id="IPR000941">
    <property type="entry name" value="Enolase"/>
</dbReference>